<dbReference type="EMBL" id="CADCVC010000139">
    <property type="protein sequence ID" value="CAA9444076.1"/>
    <property type="molecule type" value="Genomic_DNA"/>
</dbReference>
<feature type="transmembrane region" description="Helical" evidence="2">
    <location>
        <begin position="31"/>
        <end position="52"/>
    </location>
</feature>
<dbReference type="InterPro" id="IPR047961">
    <property type="entry name" value="Transp_suffix-like"/>
</dbReference>
<protein>
    <recommendedName>
        <fullName evidence="4">Transporter suffix domain-containing protein</fullName>
    </recommendedName>
</protein>
<gene>
    <name evidence="3" type="ORF">AVDCRST_MAG80-1601</name>
</gene>
<dbReference type="NCBIfam" id="NF033684">
    <property type="entry name" value="suffix_2_RND"/>
    <property type="match status" value="1"/>
</dbReference>
<keyword evidence="2" id="KW-0812">Transmembrane</keyword>
<dbReference type="AlphaFoldDB" id="A0A6J4QGY2"/>
<keyword evidence="2" id="KW-0472">Membrane</keyword>
<name>A0A6J4QGY2_9ACTN</name>
<keyword evidence="2" id="KW-1133">Transmembrane helix</keyword>
<reference evidence="3" key="1">
    <citation type="submission" date="2020-02" db="EMBL/GenBank/DDBJ databases">
        <authorList>
            <person name="Meier V. D."/>
        </authorList>
    </citation>
    <scope>NUCLEOTIDE SEQUENCE</scope>
    <source>
        <strain evidence="3">AVDCRST_MAG80</strain>
    </source>
</reference>
<evidence type="ECO:0000256" key="1">
    <source>
        <dbReference type="SAM" id="MobiDB-lite"/>
    </source>
</evidence>
<feature type="transmembrane region" description="Helical" evidence="2">
    <location>
        <begin position="64"/>
        <end position="84"/>
    </location>
</feature>
<evidence type="ECO:0000313" key="3">
    <source>
        <dbReference type="EMBL" id="CAA9444076.1"/>
    </source>
</evidence>
<evidence type="ECO:0000256" key="2">
    <source>
        <dbReference type="SAM" id="Phobius"/>
    </source>
</evidence>
<sequence>MNGPGDPNSPRSERAEEEPGVTSEPGKGWRIWALIFGVFVVPGVLYLTLLAVPFLPLTTGQKVWVASGLVVAAEGTFLLSALLLGREAVRRYRGFLNPRRWFAKRPC</sequence>
<proteinExistence type="predicted"/>
<feature type="region of interest" description="Disordered" evidence="1">
    <location>
        <begin position="1"/>
        <end position="25"/>
    </location>
</feature>
<accession>A0A6J4QGY2</accession>
<evidence type="ECO:0008006" key="4">
    <source>
        <dbReference type="Google" id="ProtNLM"/>
    </source>
</evidence>
<organism evidence="3">
    <name type="scientific">uncultured Rubrobacteraceae bacterium</name>
    <dbReference type="NCBI Taxonomy" id="349277"/>
    <lineage>
        <taxon>Bacteria</taxon>
        <taxon>Bacillati</taxon>
        <taxon>Actinomycetota</taxon>
        <taxon>Rubrobacteria</taxon>
        <taxon>Rubrobacterales</taxon>
        <taxon>Rubrobacteraceae</taxon>
        <taxon>environmental samples</taxon>
    </lineage>
</organism>